<dbReference type="HOGENOM" id="CLU_025172_0_0_1"/>
<feature type="domain" description="C3H1-type" evidence="8">
    <location>
        <begin position="33"/>
        <end position="62"/>
    </location>
</feature>
<evidence type="ECO:0000256" key="2">
    <source>
        <dbReference type="ARBA" id="ARBA00022737"/>
    </source>
</evidence>
<dbReference type="FunCoup" id="D8T6E6">
    <property type="interactions" value="1367"/>
</dbReference>
<feature type="domain" description="C3H1-type" evidence="8">
    <location>
        <begin position="105"/>
        <end position="132"/>
    </location>
</feature>
<feature type="zinc finger region" description="C3H1-type" evidence="6">
    <location>
        <begin position="33"/>
        <end position="62"/>
    </location>
</feature>
<feature type="zinc finger region" description="C3H1-type" evidence="6">
    <location>
        <begin position="64"/>
        <end position="90"/>
    </location>
</feature>
<dbReference type="InterPro" id="IPR036855">
    <property type="entry name" value="Znf_CCCH_sf"/>
</dbReference>
<feature type="compositionally biased region" description="Basic and acidic residues" evidence="7">
    <location>
        <begin position="402"/>
        <end position="419"/>
    </location>
</feature>
<feature type="region of interest" description="Disordered" evidence="7">
    <location>
        <begin position="613"/>
        <end position="716"/>
    </location>
</feature>
<organism evidence="10">
    <name type="scientific">Selaginella moellendorffii</name>
    <name type="common">Spikemoss</name>
    <dbReference type="NCBI Taxonomy" id="88036"/>
    <lineage>
        <taxon>Eukaryota</taxon>
        <taxon>Viridiplantae</taxon>
        <taxon>Streptophyta</taxon>
        <taxon>Embryophyta</taxon>
        <taxon>Tracheophyta</taxon>
        <taxon>Lycopodiopsida</taxon>
        <taxon>Selaginellales</taxon>
        <taxon>Selaginellaceae</taxon>
        <taxon>Selaginella</taxon>
    </lineage>
</organism>
<evidence type="ECO:0000256" key="3">
    <source>
        <dbReference type="ARBA" id="ARBA00022771"/>
    </source>
</evidence>
<feature type="region of interest" description="Disordered" evidence="7">
    <location>
        <begin position="211"/>
        <end position="353"/>
    </location>
</feature>
<dbReference type="Gene3D" id="4.10.1000.10">
    <property type="entry name" value="Zinc finger, CCCH-type"/>
    <property type="match status" value="2"/>
</dbReference>
<feature type="region of interest" description="Disordered" evidence="7">
    <location>
        <begin position="467"/>
        <end position="554"/>
    </location>
</feature>
<dbReference type="EMBL" id="GL377680">
    <property type="protein sequence ID" value="EFJ07786.1"/>
    <property type="molecule type" value="Genomic_DNA"/>
</dbReference>
<dbReference type="Gramene" id="EFJ07786">
    <property type="protein sequence ID" value="EFJ07786"/>
    <property type="gene ID" value="SELMODRAFT_448311"/>
</dbReference>
<proteinExistence type="predicted"/>
<dbReference type="PANTHER" id="PTHR15725">
    <property type="entry name" value="ZN-FINGER, C-X8-C-X5-C-X3-H TYPE-CONTAINING"/>
    <property type="match status" value="1"/>
</dbReference>
<dbReference type="InterPro" id="IPR000571">
    <property type="entry name" value="Znf_CCCH"/>
</dbReference>
<evidence type="ECO:0000256" key="6">
    <source>
        <dbReference type="PROSITE-ProRule" id="PRU00723"/>
    </source>
</evidence>
<dbReference type="SMART" id="SM00356">
    <property type="entry name" value="ZnF_C3H1"/>
    <property type="match status" value="3"/>
</dbReference>
<keyword evidence="2" id="KW-0677">Repeat</keyword>
<evidence type="ECO:0000313" key="9">
    <source>
        <dbReference type="EMBL" id="EFJ07786.1"/>
    </source>
</evidence>
<dbReference type="AlphaFoldDB" id="D8T6E6"/>
<feature type="region of interest" description="Disordered" evidence="7">
    <location>
        <begin position="385"/>
        <end position="419"/>
    </location>
</feature>
<feature type="compositionally biased region" description="Acidic residues" evidence="7">
    <location>
        <begin position="695"/>
        <end position="706"/>
    </location>
</feature>
<dbReference type="SUPFAM" id="SSF90229">
    <property type="entry name" value="CCCH zinc finger"/>
    <property type="match status" value="1"/>
</dbReference>
<evidence type="ECO:0000256" key="5">
    <source>
        <dbReference type="ARBA" id="ARBA00023125"/>
    </source>
</evidence>
<dbReference type="STRING" id="88036.D8T6E6"/>
<feature type="compositionally biased region" description="Basic and acidic residues" evidence="7">
    <location>
        <begin position="467"/>
        <end position="498"/>
    </location>
</feature>
<keyword evidence="10" id="KW-1185">Reference proteome</keyword>
<evidence type="ECO:0000256" key="7">
    <source>
        <dbReference type="SAM" id="MobiDB-lite"/>
    </source>
</evidence>
<keyword evidence="3 6" id="KW-0863">Zinc-finger</keyword>
<dbReference type="OrthoDB" id="5395350at2759"/>
<evidence type="ECO:0000256" key="1">
    <source>
        <dbReference type="ARBA" id="ARBA00022723"/>
    </source>
</evidence>
<name>D8T6E6_SELML</name>
<dbReference type="GO" id="GO:0003729">
    <property type="term" value="F:mRNA binding"/>
    <property type="evidence" value="ECO:0000318"/>
    <property type="project" value="GO_Central"/>
</dbReference>
<dbReference type="Pfam" id="PF15663">
    <property type="entry name" value="zf-CCCH_3"/>
    <property type="match status" value="1"/>
</dbReference>
<dbReference type="eggNOG" id="KOG4791">
    <property type="taxonomic scope" value="Eukaryota"/>
</dbReference>
<dbReference type="GO" id="GO:0008270">
    <property type="term" value="F:zinc ion binding"/>
    <property type="evidence" value="ECO:0007669"/>
    <property type="project" value="UniProtKB-KW"/>
</dbReference>
<dbReference type="Pfam" id="PF18345">
    <property type="entry name" value="zf_CCCH_4"/>
    <property type="match status" value="1"/>
</dbReference>
<evidence type="ECO:0000256" key="4">
    <source>
        <dbReference type="ARBA" id="ARBA00022833"/>
    </source>
</evidence>
<feature type="compositionally biased region" description="Pro residues" evidence="7">
    <location>
        <begin position="216"/>
        <end position="232"/>
    </location>
</feature>
<protein>
    <recommendedName>
        <fullName evidence="8">C3H1-type domain-containing protein</fullName>
    </recommendedName>
</protein>
<dbReference type="InParanoid" id="D8T6E6"/>
<dbReference type="InterPro" id="IPR041686">
    <property type="entry name" value="Znf-CCCH_3"/>
</dbReference>
<dbReference type="Proteomes" id="UP000001514">
    <property type="component" value="Unassembled WGS sequence"/>
</dbReference>
<keyword evidence="5" id="KW-0238">DNA-binding</keyword>
<dbReference type="GO" id="GO:0003677">
    <property type="term" value="F:DNA binding"/>
    <property type="evidence" value="ECO:0007669"/>
    <property type="project" value="UniProtKB-KW"/>
</dbReference>
<dbReference type="PROSITE" id="PS50103">
    <property type="entry name" value="ZF_C3H1"/>
    <property type="match status" value="3"/>
</dbReference>
<feature type="domain" description="C3H1-type" evidence="8">
    <location>
        <begin position="64"/>
        <end position="90"/>
    </location>
</feature>
<gene>
    <name evidence="9" type="ORF">SELMODRAFT_448311</name>
</gene>
<evidence type="ECO:0000259" key="8">
    <source>
        <dbReference type="PROSITE" id="PS50103"/>
    </source>
</evidence>
<keyword evidence="1 6" id="KW-0479">Metal-binding</keyword>
<feature type="region of interest" description="Disordered" evidence="7">
    <location>
        <begin position="137"/>
        <end position="162"/>
    </location>
</feature>
<reference evidence="9 10" key="1">
    <citation type="journal article" date="2011" name="Science">
        <title>The Selaginella genome identifies genetic changes associated with the evolution of vascular plants.</title>
        <authorList>
            <person name="Banks J.A."/>
            <person name="Nishiyama T."/>
            <person name="Hasebe M."/>
            <person name="Bowman J.L."/>
            <person name="Gribskov M."/>
            <person name="dePamphilis C."/>
            <person name="Albert V.A."/>
            <person name="Aono N."/>
            <person name="Aoyama T."/>
            <person name="Ambrose B.A."/>
            <person name="Ashton N.W."/>
            <person name="Axtell M.J."/>
            <person name="Barker E."/>
            <person name="Barker M.S."/>
            <person name="Bennetzen J.L."/>
            <person name="Bonawitz N.D."/>
            <person name="Chapple C."/>
            <person name="Cheng C."/>
            <person name="Correa L.G."/>
            <person name="Dacre M."/>
            <person name="DeBarry J."/>
            <person name="Dreyer I."/>
            <person name="Elias M."/>
            <person name="Engstrom E.M."/>
            <person name="Estelle M."/>
            <person name="Feng L."/>
            <person name="Finet C."/>
            <person name="Floyd S.K."/>
            <person name="Frommer W.B."/>
            <person name="Fujita T."/>
            <person name="Gramzow L."/>
            <person name="Gutensohn M."/>
            <person name="Harholt J."/>
            <person name="Hattori M."/>
            <person name="Heyl A."/>
            <person name="Hirai T."/>
            <person name="Hiwatashi Y."/>
            <person name="Ishikawa M."/>
            <person name="Iwata M."/>
            <person name="Karol K.G."/>
            <person name="Koehler B."/>
            <person name="Kolukisaoglu U."/>
            <person name="Kubo M."/>
            <person name="Kurata T."/>
            <person name="Lalonde S."/>
            <person name="Li K."/>
            <person name="Li Y."/>
            <person name="Litt A."/>
            <person name="Lyons E."/>
            <person name="Manning G."/>
            <person name="Maruyama T."/>
            <person name="Michael T.P."/>
            <person name="Mikami K."/>
            <person name="Miyazaki S."/>
            <person name="Morinaga S."/>
            <person name="Murata T."/>
            <person name="Mueller-Roeber B."/>
            <person name="Nelson D.R."/>
            <person name="Obara M."/>
            <person name="Oguri Y."/>
            <person name="Olmstead R.G."/>
            <person name="Onodera N."/>
            <person name="Petersen B.L."/>
            <person name="Pils B."/>
            <person name="Prigge M."/>
            <person name="Rensing S.A."/>
            <person name="Riano-Pachon D.M."/>
            <person name="Roberts A.W."/>
            <person name="Sato Y."/>
            <person name="Scheller H.V."/>
            <person name="Schulz B."/>
            <person name="Schulz C."/>
            <person name="Shakirov E.V."/>
            <person name="Shibagaki N."/>
            <person name="Shinohara N."/>
            <person name="Shippen D.E."/>
            <person name="Soerensen I."/>
            <person name="Sotooka R."/>
            <person name="Sugimoto N."/>
            <person name="Sugita M."/>
            <person name="Sumikawa N."/>
            <person name="Tanurdzic M."/>
            <person name="Theissen G."/>
            <person name="Ulvskov P."/>
            <person name="Wakazuki S."/>
            <person name="Weng J.K."/>
            <person name="Willats W.W."/>
            <person name="Wipf D."/>
            <person name="Wolf P.G."/>
            <person name="Yang L."/>
            <person name="Zimmer A.D."/>
            <person name="Zhu Q."/>
            <person name="Mitros T."/>
            <person name="Hellsten U."/>
            <person name="Loque D."/>
            <person name="Otillar R."/>
            <person name="Salamov A."/>
            <person name="Schmutz J."/>
            <person name="Shapiro H."/>
            <person name="Lindquist E."/>
            <person name="Lucas S."/>
            <person name="Rokhsar D."/>
            <person name="Grigoriev I.V."/>
        </authorList>
    </citation>
    <scope>NUCLEOTIDE SEQUENCE [LARGE SCALE GENOMIC DNA]</scope>
</reference>
<keyword evidence="4 6" id="KW-0862">Zinc</keyword>
<feature type="zinc finger region" description="C3H1-type" evidence="6">
    <location>
        <begin position="105"/>
        <end position="132"/>
    </location>
</feature>
<sequence>MATANGDASTLAAAAAAAAPGAIAPASAEDVALKKNTDCVYFLASPLTCKKGEECEFRHSETARINPRDCWYWVSGSCLNRDCPFRHPPLEAGNPTPGQQQPASNKGRTPCYFFIQGYCAKGDRCPFLHGVPKLTTTAPPELEVPPRSEAAIPSKPSLTAQKPSVDIQLQAIAAVPEARPAPPSQVAKPAAVFQLAKPAAAATQVAKPAASQVAKPAPPPQIAKPVVKPSPPAQVAKPAPSHVDRSTGYTPAENVDRYTREPTGYTPAENGNGVAGRSRSVAAEPEESAEPVSSTHEDDDLLMTTSRAENGTRDPEERWEESSPGFDVLVDDGPEESEFLHGNNDETGDRFDDDYEFQYSEMYNQTGGFESGPPLYERESYDRIRHENGRFEQGEYTDYDAPYDRMDFDRPPLLDNPERDYFRQTRQVRTQSIKERLRFNHQDPRPFLDNGDLRNVLERRRRLDVYPGREGDDRFPREFTDRERHRDDFSRGRERDRAQNYFHQARLNSSSGRRSSRERSNERFHHRHPPPDAFMYRGGGQIDRRPVKDASPPGYEARNFGLGFSRRTGGEEPSDFAAPKSLAQIRAEKRKLDGEEVAMVSSSKRSYISRESKFHGGELNGGGDDGDQHFEGPKPLHEILKDKRREEFSQLRRHDESVIVASDEREERDSRANGVANHHVHADKITTTTVTAREESDDDEDDDDDDFAKKLGGYFS</sequence>
<feature type="compositionally biased region" description="Basic and acidic residues" evidence="7">
    <location>
        <begin position="626"/>
        <end position="671"/>
    </location>
</feature>
<accession>D8T6E6</accession>
<evidence type="ECO:0000313" key="10">
    <source>
        <dbReference type="Proteomes" id="UP000001514"/>
    </source>
</evidence>
<dbReference type="KEGG" id="smo:SELMODRAFT_448311"/>
<dbReference type="FunFam" id="4.10.1000.10:FF:000021">
    <property type="entry name" value="Zinc finger CCCH domain-containing protein 17"/>
    <property type="match status" value="1"/>
</dbReference>
<dbReference type="PANTHER" id="PTHR15725:SF14">
    <property type="entry name" value="ZINC FINGER CCCH DOMAIN-CONTAINING PROTEIN 11A"/>
    <property type="match status" value="1"/>
</dbReference>